<comment type="caution">
    <text evidence="1">The sequence shown here is derived from an EMBL/GenBank/DDBJ whole genome shotgun (WGS) entry which is preliminary data.</text>
</comment>
<sequence length="269" mass="31017">MDMDFTYRAYRDLLTAAKENGYELLTVDEYLTRDELPEQLLVMRHDVDRKVENALDMAEIEAALGVSSSYYFRAIDKTYDPEIFRRVSELGHEVGYHYEDLDTADGDLVAARRSFERNLERFREHVPVDTVSMHGNPLTPHDNRDVVESIDLEAYDLSGEVYLSFDFSEVVYFSDTNRTWYEEKTIVNDWPVGPSEKPTQVESTEELIDLLGEQSIPHLYLLVHPNRWADSTAEWAIEYSKDIVTNGGKWGLWAVRSLRGDDQSGDSVV</sequence>
<dbReference type="RefSeq" id="WP_310899200.1">
    <property type="nucleotide sequence ID" value="NZ_JAMQOS010000001.1"/>
</dbReference>
<evidence type="ECO:0000313" key="2">
    <source>
        <dbReference type="Proteomes" id="UP001268864"/>
    </source>
</evidence>
<organism evidence="1 2">
    <name type="scientific">Haloarcula onubensis</name>
    <dbReference type="NCBI Taxonomy" id="2950539"/>
    <lineage>
        <taxon>Archaea</taxon>
        <taxon>Methanobacteriati</taxon>
        <taxon>Methanobacteriota</taxon>
        <taxon>Stenosarchaea group</taxon>
        <taxon>Halobacteria</taxon>
        <taxon>Halobacteriales</taxon>
        <taxon>Haloarculaceae</taxon>
        <taxon>Haloarcula</taxon>
    </lineage>
</organism>
<gene>
    <name evidence="1" type="ORF">NDI86_04455</name>
</gene>
<dbReference type="Proteomes" id="UP001268864">
    <property type="component" value="Unassembled WGS sequence"/>
</dbReference>
<name>A0ABU2FKT3_9EURY</name>
<proteinExistence type="predicted"/>
<evidence type="ECO:0008006" key="3">
    <source>
        <dbReference type="Google" id="ProtNLM"/>
    </source>
</evidence>
<accession>A0ABU2FKT3</accession>
<dbReference type="EMBL" id="JAMQOS010000001">
    <property type="protein sequence ID" value="MDS0281364.1"/>
    <property type="molecule type" value="Genomic_DNA"/>
</dbReference>
<keyword evidence="2" id="KW-1185">Reference proteome</keyword>
<reference evidence="1 2" key="1">
    <citation type="submission" date="2022-06" db="EMBL/GenBank/DDBJ databases">
        <title>Halomicroarcula sp. a new haloarchaeum isolate from saline soil.</title>
        <authorList>
            <person name="Strakova D."/>
            <person name="Galisteo C."/>
            <person name="Sanchez-Porro C."/>
            <person name="Ventosa A."/>
        </authorList>
    </citation>
    <scope>NUCLEOTIDE SEQUENCE [LARGE SCALE GENOMIC DNA]</scope>
    <source>
        <strain evidence="1 2">S3CR25-11</strain>
    </source>
</reference>
<dbReference type="InterPro" id="IPR011330">
    <property type="entry name" value="Glyco_hydro/deAcase_b/a-brl"/>
</dbReference>
<protein>
    <recommendedName>
        <fullName evidence="3">Polysaccharide deacetylase</fullName>
    </recommendedName>
</protein>
<evidence type="ECO:0000313" key="1">
    <source>
        <dbReference type="EMBL" id="MDS0281364.1"/>
    </source>
</evidence>
<dbReference type="SUPFAM" id="SSF88713">
    <property type="entry name" value="Glycoside hydrolase/deacetylase"/>
    <property type="match status" value="1"/>
</dbReference>